<evidence type="ECO:0000256" key="1">
    <source>
        <dbReference type="SAM" id="MobiDB-lite"/>
    </source>
</evidence>
<dbReference type="AlphaFoldDB" id="A0A059C893"/>
<feature type="compositionally biased region" description="Pro residues" evidence="1">
    <location>
        <begin position="21"/>
        <end position="34"/>
    </location>
</feature>
<dbReference type="EMBL" id="KK198757">
    <property type="protein sequence ID" value="KCW74170.1"/>
    <property type="molecule type" value="Genomic_DNA"/>
</dbReference>
<sequence length="136" mass="15316">MLKFPNNQNPTSNQLEGAPNIAPPSPKIPAPPPIANEWSRRCHAQSETPDSMQAKTLSRSTRNCVEDWIRVFQENSETPPSRPKLLERTSLSRNPQEIAATETPNSTPVFTYTHTPCLRIHRRKTRARNSSFSVIG</sequence>
<reference evidence="2" key="1">
    <citation type="submission" date="2013-07" db="EMBL/GenBank/DDBJ databases">
        <title>The genome of Eucalyptus grandis.</title>
        <authorList>
            <person name="Schmutz J."/>
            <person name="Hayes R."/>
            <person name="Myburg A."/>
            <person name="Tuskan G."/>
            <person name="Grattapaglia D."/>
            <person name="Rokhsar D.S."/>
        </authorList>
    </citation>
    <scope>NUCLEOTIDE SEQUENCE</scope>
    <source>
        <tissue evidence="2">Leaf extractions</tissue>
    </source>
</reference>
<protein>
    <submittedName>
        <fullName evidence="2">Uncharacterized protein</fullName>
    </submittedName>
</protein>
<proteinExistence type="predicted"/>
<dbReference type="InParanoid" id="A0A059C893"/>
<name>A0A059C893_EUCGR</name>
<feature type="compositionally biased region" description="Polar residues" evidence="1">
    <location>
        <begin position="1"/>
        <end position="15"/>
    </location>
</feature>
<feature type="region of interest" description="Disordered" evidence="1">
    <location>
        <begin position="1"/>
        <end position="58"/>
    </location>
</feature>
<feature type="compositionally biased region" description="Polar residues" evidence="1">
    <location>
        <begin position="45"/>
        <end position="58"/>
    </location>
</feature>
<dbReference type="Gramene" id="KCW74170">
    <property type="protein sequence ID" value="KCW74170"/>
    <property type="gene ID" value="EUGRSUZ_E02814"/>
</dbReference>
<feature type="region of interest" description="Disordered" evidence="1">
    <location>
        <begin position="75"/>
        <end position="108"/>
    </location>
</feature>
<accession>A0A059C893</accession>
<evidence type="ECO:0000313" key="2">
    <source>
        <dbReference type="EMBL" id="KCW74170.1"/>
    </source>
</evidence>
<gene>
    <name evidence="2" type="ORF">EUGRSUZ_E02814</name>
</gene>
<organism evidence="2">
    <name type="scientific">Eucalyptus grandis</name>
    <name type="common">Flooded gum</name>
    <dbReference type="NCBI Taxonomy" id="71139"/>
    <lineage>
        <taxon>Eukaryota</taxon>
        <taxon>Viridiplantae</taxon>
        <taxon>Streptophyta</taxon>
        <taxon>Embryophyta</taxon>
        <taxon>Tracheophyta</taxon>
        <taxon>Spermatophyta</taxon>
        <taxon>Magnoliopsida</taxon>
        <taxon>eudicotyledons</taxon>
        <taxon>Gunneridae</taxon>
        <taxon>Pentapetalae</taxon>
        <taxon>rosids</taxon>
        <taxon>malvids</taxon>
        <taxon>Myrtales</taxon>
        <taxon>Myrtaceae</taxon>
        <taxon>Myrtoideae</taxon>
        <taxon>Eucalypteae</taxon>
        <taxon>Eucalyptus</taxon>
    </lineage>
</organism>